<proteinExistence type="predicted"/>
<keyword evidence="1" id="KW-0472">Membrane</keyword>
<dbReference type="EMBL" id="PPEG02000006">
    <property type="protein sequence ID" value="PWN60190.1"/>
    <property type="molecule type" value="Genomic_DNA"/>
</dbReference>
<keyword evidence="1" id="KW-0812">Transmembrane</keyword>
<accession>A0A316WNQ2</accession>
<organism evidence="2 3">
    <name type="scientific">Chryseobacterium viscerum</name>
    <dbReference type="NCBI Taxonomy" id="1037377"/>
    <lineage>
        <taxon>Bacteria</taxon>
        <taxon>Pseudomonadati</taxon>
        <taxon>Bacteroidota</taxon>
        <taxon>Flavobacteriia</taxon>
        <taxon>Flavobacteriales</taxon>
        <taxon>Weeksellaceae</taxon>
        <taxon>Chryseobacterium group</taxon>
        <taxon>Chryseobacterium</taxon>
    </lineage>
</organism>
<dbReference type="Proteomes" id="UP000236413">
    <property type="component" value="Unassembled WGS sequence"/>
</dbReference>
<feature type="transmembrane region" description="Helical" evidence="1">
    <location>
        <begin position="216"/>
        <end position="235"/>
    </location>
</feature>
<comment type="caution">
    <text evidence="2">The sequence shown here is derived from an EMBL/GenBank/DDBJ whole genome shotgun (WGS) entry which is preliminary data.</text>
</comment>
<protein>
    <submittedName>
        <fullName evidence="2">Uncharacterized protein</fullName>
    </submittedName>
</protein>
<feature type="transmembrane region" description="Helical" evidence="1">
    <location>
        <begin position="88"/>
        <end position="109"/>
    </location>
</feature>
<gene>
    <name evidence="2" type="ORF">C1634_014540</name>
</gene>
<dbReference type="AlphaFoldDB" id="A0A316WNQ2"/>
<keyword evidence="1" id="KW-1133">Transmembrane helix</keyword>
<name>A0A316WNQ2_9FLAO</name>
<evidence type="ECO:0000313" key="3">
    <source>
        <dbReference type="Proteomes" id="UP000236413"/>
    </source>
</evidence>
<feature type="transmembrane region" description="Helical" evidence="1">
    <location>
        <begin position="31"/>
        <end position="59"/>
    </location>
</feature>
<evidence type="ECO:0000256" key="1">
    <source>
        <dbReference type="SAM" id="Phobius"/>
    </source>
</evidence>
<sequence>MNAQQKTIITEKTIMNKITDHLKYFSKLSAVFIFSILKIYAIGILSTLITFVLGIYILSDRLGPGLGHTGVLAFLITTIKAKPVSASIFYLLMIIAPFFTIVFATKYAMSVVISKLLQDHSKTIVVPFIDKIINVFKAKQPTVIRTSADFAIAKVKLLNEFKNSSENKILKRILGYALNKIKFDELNLGAENADFSDIIKTTLIEKLYELAEPSAMIFYIYIGLQWISLMLLYFLNM</sequence>
<feature type="transmembrane region" description="Helical" evidence="1">
    <location>
        <begin position="65"/>
        <end position="81"/>
    </location>
</feature>
<reference evidence="2 3" key="1">
    <citation type="submission" date="2018-04" db="EMBL/GenBank/DDBJ databases">
        <title>Chryseobacterium oncorhynchi 701B-08T from rainbow trout, and Chryseobacterium viscerum 687B-08T from diseased fish.</title>
        <authorList>
            <person name="Jeong J.-J."/>
            <person name="Lee Y.J."/>
            <person name="Pathiraja D."/>
            <person name="Park B."/>
            <person name="Choi I.-G."/>
            <person name="Kim K.D."/>
        </authorList>
    </citation>
    <scope>NUCLEOTIDE SEQUENCE [LARGE SCALE GENOMIC DNA]</scope>
    <source>
        <strain evidence="2 3">687B-08</strain>
    </source>
</reference>
<evidence type="ECO:0000313" key="2">
    <source>
        <dbReference type="EMBL" id="PWN60190.1"/>
    </source>
</evidence>